<dbReference type="InterPro" id="IPR039261">
    <property type="entry name" value="FNR_nucleotide-bd"/>
</dbReference>
<evidence type="ECO:0000256" key="4">
    <source>
        <dbReference type="ARBA" id="ARBA00022723"/>
    </source>
</evidence>
<dbReference type="Gene3D" id="3.40.50.80">
    <property type="entry name" value="Nucleotide-binding domain of ferredoxin-NADP reductase (FNR) module"/>
    <property type="match status" value="1"/>
</dbReference>
<dbReference type="PROSITE" id="PS51384">
    <property type="entry name" value="FAD_FR"/>
    <property type="match status" value="1"/>
</dbReference>
<evidence type="ECO:0000313" key="11">
    <source>
        <dbReference type="Proteomes" id="UP001500325"/>
    </source>
</evidence>
<dbReference type="PANTHER" id="PTHR47354">
    <property type="entry name" value="NADH OXIDOREDUCTASE HCR"/>
    <property type="match status" value="1"/>
</dbReference>
<evidence type="ECO:0000256" key="6">
    <source>
        <dbReference type="ARBA" id="ARBA00023004"/>
    </source>
</evidence>
<reference evidence="11" key="1">
    <citation type="journal article" date="2019" name="Int. J. Syst. Evol. Microbiol.">
        <title>The Global Catalogue of Microorganisms (GCM) 10K type strain sequencing project: providing services to taxonomists for standard genome sequencing and annotation.</title>
        <authorList>
            <consortium name="The Broad Institute Genomics Platform"/>
            <consortium name="The Broad Institute Genome Sequencing Center for Infectious Disease"/>
            <person name="Wu L."/>
            <person name="Ma J."/>
        </authorList>
    </citation>
    <scope>NUCLEOTIDE SEQUENCE [LARGE SCALE GENOMIC DNA]</scope>
    <source>
        <strain evidence="11">JCM 18055</strain>
    </source>
</reference>
<dbReference type="InterPro" id="IPR012675">
    <property type="entry name" value="Beta-grasp_dom_sf"/>
</dbReference>
<name>A0ABP8X6D9_9PSEU</name>
<dbReference type="InterPro" id="IPR001041">
    <property type="entry name" value="2Fe-2S_ferredoxin-type"/>
</dbReference>
<dbReference type="InterPro" id="IPR017927">
    <property type="entry name" value="FAD-bd_FR_type"/>
</dbReference>
<keyword evidence="7" id="KW-0411">Iron-sulfur</keyword>
<comment type="cofactor">
    <cofactor evidence="1">
        <name>FAD</name>
        <dbReference type="ChEBI" id="CHEBI:57692"/>
    </cofactor>
</comment>
<dbReference type="Gene3D" id="2.40.30.10">
    <property type="entry name" value="Translation factors"/>
    <property type="match status" value="1"/>
</dbReference>
<dbReference type="InterPro" id="IPR036010">
    <property type="entry name" value="2Fe-2S_ferredoxin-like_sf"/>
</dbReference>
<evidence type="ECO:0000259" key="8">
    <source>
        <dbReference type="PROSITE" id="PS51085"/>
    </source>
</evidence>
<dbReference type="SUPFAM" id="SSF52343">
    <property type="entry name" value="Ferredoxin reductase-like, C-terminal NADP-linked domain"/>
    <property type="match status" value="1"/>
</dbReference>
<dbReference type="PROSITE" id="PS00197">
    <property type="entry name" value="2FE2S_FER_1"/>
    <property type="match status" value="1"/>
</dbReference>
<dbReference type="Pfam" id="PF00111">
    <property type="entry name" value="Fer2"/>
    <property type="match status" value="1"/>
</dbReference>
<comment type="caution">
    <text evidence="10">The sequence shown here is derived from an EMBL/GenBank/DDBJ whole genome shotgun (WGS) entry which is preliminary data.</text>
</comment>
<dbReference type="Proteomes" id="UP001500325">
    <property type="component" value="Unassembled WGS sequence"/>
</dbReference>
<evidence type="ECO:0000259" key="9">
    <source>
        <dbReference type="PROSITE" id="PS51384"/>
    </source>
</evidence>
<dbReference type="Gene3D" id="3.10.20.30">
    <property type="match status" value="1"/>
</dbReference>
<organism evidence="10 11">
    <name type="scientific">Pseudonocardia yuanmonensis</name>
    <dbReference type="NCBI Taxonomy" id="1095914"/>
    <lineage>
        <taxon>Bacteria</taxon>
        <taxon>Bacillati</taxon>
        <taxon>Actinomycetota</taxon>
        <taxon>Actinomycetes</taxon>
        <taxon>Pseudonocardiales</taxon>
        <taxon>Pseudonocardiaceae</taxon>
        <taxon>Pseudonocardia</taxon>
    </lineage>
</organism>
<dbReference type="CDD" id="cd06185">
    <property type="entry name" value="PDR_like"/>
    <property type="match status" value="1"/>
</dbReference>
<keyword evidence="2" id="KW-0285">Flavoprotein</keyword>
<dbReference type="PROSITE" id="PS51085">
    <property type="entry name" value="2FE2S_FER_2"/>
    <property type="match status" value="1"/>
</dbReference>
<evidence type="ECO:0000256" key="2">
    <source>
        <dbReference type="ARBA" id="ARBA00022630"/>
    </source>
</evidence>
<dbReference type="CDD" id="cd00207">
    <property type="entry name" value="fer2"/>
    <property type="match status" value="1"/>
</dbReference>
<evidence type="ECO:0000256" key="1">
    <source>
        <dbReference type="ARBA" id="ARBA00001974"/>
    </source>
</evidence>
<feature type="domain" description="2Fe-2S ferredoxin-type" evidence="8">
    <location>
        <begin position="231"/>
        <end position="316"/>
    </location>
</feature>
<dbReference type="InterPro" id="IPR006058">
    <property type="entry name" value="2Fe2S_fd_BS"/>
</dbReference>
<evidence type="ECO:0000256" key="3">
    <source>
        <dbReference type="ARBA" id="ARBA00022714"/>
    </source>
</evidence>
<sequence>MTPVRTAELRLRVAAKRTIAEGVVALDLVAADGADLPPWAPGAHIDLRCGEHIRQYSLCGDPADRRYRVAVRRDDPGRGGSRFVHDTLAEGDEIVGGGPRNNFPLVEAKRYLFIAGGIGITPLLPMMAAARRGGVEFRLAYGGRDRASMPFLDALPGQVSVHPQDEVGLLDLDALVGEPEVGTAVYCCGPEPLLRAIEDRAAGWRDATLHVERFSPREGALEGAAGPDEGFEVELASTGEVLAVPAERSLLAVLGDAGVPVLSSCEEGTCGTCETGVLAGEIDHRDSLLTPDEQAANDVMFPCVSRARSPRLVLDL</sequence>
<evidence type="ECO:0000256" key="7">
    <source>
        <dbReference type="ARBA" id="ARBA00023014"/>
    </source>
</evidence>
<accession>A0ABP8X6D9</accession>
<evidence type="ECO:0000313" key="10">
    <source>
        <dbReference type="EMBL" id="GAA4701117.1"/>
    </source>
</evidence>
<dbReference type="InterPro" id="IPR017938">
    <property type="entry name" value="Riboflavin_synthase-like_b-brl"/>
</dbReference>
<dbReference type="SUPFAM" id="SSF63380">
    <property type="entry name" value="Riboflavin synthase domain-like"/>
    <property type="match status" value="1"/>
</dbReference>
<keyword evidence="6" id="KW-0408">Iron</keyword>
<dbReference type="InterPro" id="IPR050415">
    <property type="entry name" value="MRET"/>
</dbReference>
<keyword evidence="11" id="KW-1185">Reference proteome</keyword>
<dbReference type="SUPFAM" id="SSF54292">
    <property type="entry name" value="2Fe-2S ferredoxin-like"/>
    <property type="match status" value="1"/>
</dbReference>
<gene>
    <name evidence="10" type="ORF">GCM10023215_44980</name>
</gene>
<dbReference type="RefSeq" id="WP_345382713.1">
    <property type="nucleotide sequence ID" value="NZ_BAABIC010000016.1"/>
</dbReference>
<dbReference type="PRINTS" id="PR00409">
    <property type="entry name" value="PHDIOXRDTASE"/>
</dbReference>
<dbReference type="EMBL" id="BAABIC010000016">
    <property type="protein sequence ID" value="GAA4701117.1"/>
    <property type="molecule type" value="Genomic_DNA"/>
</dbReference>
<evidence type="ECO:0000256" key="5">
    <source>
        <dbReference type="ARBA" id="ARBA00023002"/>
    </source>
</evidence>
<dbReference type="PANTHER" id="PTHR47354:SF1">
    <property type="entry name" value="CARNITINE MONOOXYGENASE REDUCTASE SUBUNIT"/>
    <property type="match status" value="1"/>
</dbReference>
<feature type="domain" description="FAD-binding FR-type" evidence="9">
    <location>
        <begin position="6"/>
        <end position="106"/>
    </location>
</feature>
<keyword evidence="3" id="KW-0001">2Fe-2S</keyword>
<keyword evidence="5" id="KW-0560">Oxidoreductase</keyword>
<protein>
    <submittedName>
        <fullName evidence="10">PDR/VanB family oxidoreductase</fullName>
    </submittedName>
</protein>
<keyword evidence="4" id="KW-0479">Metal-binding</keyword>
<proteinExistence type="predicted"/>